<accession>A0A0G4HQH7</accession>
<feature type="region of interest" description="Disordered" evidence="1">
    <location>
        <begin position="438"/>
        <end position="481"/>
    </location>
</feature>
<feature type="compositionally biased region" description="Low complexity" evidence="1">
    <location>
        <begin position="62"/>
        <end position="72"/>
    </location>
</feature>
<sequence>MEESFKVFPTLLLFCQVIGSAFSGAPDDNSVFRHKKPNRTPPPSIDQKNKKHDNGRKRGKQRSSSGSSVRAQSLPAFPQSWHLDQKGNKSPNVDGCQNKTYVDSLPSIGSCGHRSDGMCQMTCNKGCYWEGSKGCRNGWFCNHCHFCPKNTLSYTEEKRGGAAVGEVGSLKNNPALAKQIKKELRKGDEDLKEKLRIMKGKQILAMLKREAPLDEGDEKWRQNVQIIQTHMMPVHLQMLYCLLKFISLQEFGQPSESSLESSPAPLPALPVELPAEAFTDQAGRQRMKAKKIQNVPYSQIQRPPPSASSASRSSPLQLPGRQATKPHIPPTPLLPSPTVSTCSGVLLDGSISLPPYGSATATFTETPPPQSFHQIPLTFSETATPLRVSPAWRRNEGSSPRGRFFLGDETHRHVQTQPYTPSGCPPVGALPFDCRLGGPSDGLQRREGGETVRGGVERRQKDVKILHAPSSSSRRGMERRK</sequence>
<evidence type="ECO:0008006" key="4">
    <source>
        <dbReference type="Google" id="ProtNLM"/>
    </source>
</evidence>
<feature type="region of interest" description="Disordered" evidence="1">
    <location>
        <begin position="282"/>
        <end position="336"/>
    </location>
</feature>
<keyword evidence="2" id="KW-0732">Signal</keyword>
<dbReference type="VEuPathDB" id="CryptoDB:Cvel_7943"/>
<evidence type="ECO:0000313" key="3">
    <source>
        <dbReference type="EMBL" id="CEM46525.1"/>
    </source>
</evidence>
<feature type="region of interest" description="Disordered" evidence="1">
    <location>
        <begin position="26"/>
        <end position="72"/>
    </location>
</feature>
<feature type="signal peptide" evidence="2">
    <location>
        <begin position="1"/>
        <end position="23"/>
    </location>
</feature>
<name>A0A0G4HQH7_9ALVE</name>
<evidence type="ECO:0000256" key="2">
    <source>
        <dbReference type="SAM" id="SignalP"/>
    </source>
</evidence>
<feature type="compositionally biased region" description="Low complexity" evidence="1">
    <location>
        <begin position="307"/>
        <end position="319"/>
    </location>
</feature>
<organism evidence="3">
    <name type="scientific">Chromera velia CCMP2878</name>
    <dbReference type="NCBI Taxonomy" id="1169474"/>
    <lineage>
        <taxon>Eukaryota</taxon>
        <taxon>Sar</taxon>
        <taxon>Alveolata</taxon>
        <taxon>Colpodellida</taxon>
        <taxon>Chromeraceae</taxon>
        <taxon>Chromera</taxon>
    </lineage>
</organism>
<protein>
    <recommendedName>
        <fullName evidence="4">TNFR-Cys domain-containing protein</fullName>
    </recommendedName>
</protein>
<feature type="compositionally biased region" description="Basic and acidic residues" evidence="1">
    <location>
        <begin position="443"/>
        <end position="465"/>
    </location>
</feature>
<feature type="compositionally biased region" description="Basic residues" evidence="1">
    <location>
        <begin position="49"/>
        <end position="61"/>
    </location>
</feature>
<reference evidence="3" key="1">
    <citation type="submission" date="2014-11" db="EMBL/GenBank/DDBJ databases">
        <authorList>
            <person name="Otto D Thomas"/>
            <person name="Naeem Raeece"/>
        </authorList>
    </citation>
    <scope>NUCLEOTIDE SEQUENCE</scope>
</reference>
<feature type="chain" id="PRO_5005192255" description="TNFR-Cys domain-containing protein" evidence="2">
    <location>
        <begin position="24"/>
        <end position="481"/>
    </location>
</feature>
<gene>
    <name evidence="3" type="ORF">Cvel_7943</name>
</gene>
<dbReference type="AlphaFoldDB" id="A0A0G4HQH7"/>
<dbReference type="EMBL" id="CDMZ01003477">
    <property type="protein sequence ID" value="CEM46525.1"/>
    <property type="molecule type" value="Genomic_DNA"/>
</dbReference>
<evidence type="ECO:0000256" key="1">
    <source>
        <dbReference type="SAM" id="MobiDB-lite"/>
    </source>
</evidence>
<proteinExistence type="predicted"/>